<evidence type="ECO:0000313" key="1">
    <source>
        <dbReference type="EMBL" id="TXE01844.1"/>
    </source>
</evidence>
<sequence length="81" mass="9284">MYNWAAICSELKDMEKRVEAKLSRIYSDNPNPIPYERIAKGKQIGALSRALRQFIEQENEKDATVILLMLQGMGVMLKAVR</sequence>
<protein>
    <submittedName>
        <fullName evidence="1">Uncharacterized protein</fullName>
    </submittedName>
</protein>
<proteinExistence type="predicted"/>
<accession>A0A5C7A7M5</accession>
<dbReference type="EMBL" id="VORW01000037">
    <property type="protein sequence ID" value="TXE01844.1"/>
    <property type="molecule type" value="Genomic_DNA"/>
</dbReference>
<name>A0A5C7A7M5_9BACT</name>
<reference evidence="1 2" key="1">
    <citation type="submission" date="2019-08" db="EMBL/GenBank/DDBJ databases">
        <title>Genomes sequence of Algoriphagus aquimarinus ACAM450.</title>
        <authorList>
            <person name="Bowman J.P."/>
        </authorList>
    </citation>
    <scope>NUCLEOTIDE SEQUENCE [LARGE SCALE GENOMIC DNA]</scope>
    <source>
        <strain evidence="1 2">ACAM 450</strain>
    </source>
</reference>
<gene>
    <name evidence="1" type="ORF">ESV85_21880</name>
</gene>
<dbReference type="RefSeq" id="WP_146921443.1">
    <property type="nucleotide sequence ID" value="NZ_VORW01000037.1"/>
</dbReference>
<comment type="caution">
    <text evidence="1">The sequence shown here is derived from an EMBL/GenBank/DDBJ whole genome shotgun (WGS) entry which is preliminary data.</text>
</comment>
<dbReference type="Proteomes" id="UP000321935">
    <property type="component" value="Unassembled WGS sequence"/>
</dbReference>
<organism evidence="1 2">
    <name type="scientific">Algoriphagus aquimarinus</name>
    <dbReference type="NCBI Taxonomy" id="237018"/>
    <lineage>
        <taxon>Bacteria</taxon>
        <taxon>Pseudomonadati</taxon>
        <taxon>Bacteroidota</taxon>
        <taxon>Cytophagia</taxon>
        <taxon>Cytophagales</taxon>
        <taxon>Cyclobacteriaceae</taxon>
        <taxon>Algoriphagus</taxon>
    </lineage>
</organism>
<evidence type="ECO:0000313" key="2">
    <source>
        <dbReference type="Proteomes" id="UP000321935"/>
    </source>
</evidence>
<dbReference type="AlphaFoldDB" id="A0A5C7A7M5"/>
<dbReference type="OrthoDB" id="839402at2"/>